<organism evidence="1 2">
    <name type="scientific">Parabacteroides johnsonii DSM 18315</name>
    <dbReference type="NCBI Taxonomy" id="537006"/>
    <lineage>
        <taxon>Bacteria</taxon>
        <taxon>Pseudomonadati</taxon>
        <taxon>Bacteroidota</taxon>
        <taxon>Bacteroidia</taxon>
        <taxon>Bacteroidales</taxon>
        <taxon>Tannerellaceae</taxon>
        <taxon>Parabacteroides</taxon>
    </lineage>
</organism>
<dbReference type="Proteomes" id="UP000005510">
    <property type="component" value="Unassembled WGS sequence"/>
</dbReference>
<proteinExistence type="predicted"/>
<sequence length="84" mass="9773">MTASLKKKKEQKTMAVCQISVFMGSRQRRQAQINTDIINYQQNKSAFICLFCVICVRECQFETASCEKCSIPLFAWNTQHFRTI</sequence>
<dbReference type="EMBL" id="ABYH01000368">
    <property type="protein sequence ID" value="EEC95174.1"/>
    <property type="molecule type" value="Genomic_DNA"/>
</dbReference>
<gene>
    <name evidence="1" type="ORF">PRABACTJOHN_03447</name>
</gene>
<dbReference type="STRING" id="537006.PRABACTJOHN_03447"/>
<reference evidence="1 2" key="1">
    <citation type="submission" date="2008-10" db="EMBL/GenBank/DDBJ databases">
        <title>Draft genome sequence of Parabacteroides johnsonii (DSM 18315).</title>
        <authorList>
            <person name="Sudarsanam P."/>
            <person name="Ley R."/>
            <person name="Guruge J."/>
            <person name="Turnbaugh P.J."/>
            <person name="Mahowald M."/>
            <person name="Liep D."/>
            <person name="Gordon J."/>
        </authorList>
    </citation>
    <scope>NUCLEOTIDE SEQUENCE [LARGE SCALE GENOMIC DNA]</scope>
    <source>
        <strain evidence="1 2">DSM 18315</strain>
    </source>
</reference>
<evidence type="ECO:0000313" key="1">
    <source>
        <dbReference type="EMBL" id="EEC95174.1"/>
    </source>
</evidence>
<dbReference type="HOGENOM" id="CLU_2524527_0_0_10"/>
<reference evidence="1 2" key="2">
    <citation type="submission" date="2008-10" db="EMBL/GenBank/DDBJ databases">
        <authorList>
            <person name="Fulton L."/>
            <person name="Clifton S."/>
            <person name="Fulton B."/>
            <person name="Xu J."/>
            <person name="Minx P."/>
            <person name="Pepin K.H."/>
            <person name="Johnson M."/>
            <person name="Bhonagiri V."/>
            <person name="Nash W.E."/>
            <person name="Mardis E.R."/>
            <person name="Wilson R.K."/>
        </authorList>
    </citation>
    <scope>NUCLEOTIDE SEQUENCE [LARGE SCALE GENOMIC DNA]</scope>
    <source>
        <strain evidence="1 2">DSM 18315</strain>
    </source>
</reference>
<evidence type="ECO:0000313" key="2">
    <source>
        <dbReference type="Proteomes" id="UP000005510"/>
    </source>
</evidence>
<dbReference type="AlphaFoldDB" id="B7BEG9"/>
<protein>
    <submittedName>
        <fullName evidence="1">Uncharacterized protein</fullName>
    </submittedName>
</protein>
<name>B7BEG9_9BACT</name>
<comment type="caution">
    <text evidence="1">The sequence shown here is derived from an EMBL/GenBank/DDBJ whole genome shotgun (WGS) entry which is preliminary data.</text>
</comment>
<accession>B7BEG9</accession>